<dbReference type="EMBL" id="CP069030">
    <property type="protein sequence ID" value="QRC98669.1"/>
    <property type="molecule type" value="Genomic_DNA"/>
</dbReference>
<keyword evidence="3" id="KW-1185">Reference proteome</keyword>
<feature type="region of interest" description="Disordered" evidence="1">
    <location>
        <begin position="1"/>
        <end position="26"/>
    </location>
</feature>
<evidence type="ECO:0000256" key="1">
    <source>
        <dbReference type="SAM" id="MobiDB-lite"/>
    </source>
</evidence>
<organism evidence="2 3">
    <name type="scientific">Phaeosphaeria nodorum (strain SN15 / ATCC MYA-4574 / FGSC 10173)</name>
    <name type="common">Glume blotch fungus</name>
    <name type="synonym">Parastagonospora nodorum</name>
    <dbReference type="NCBI Taxonomy" id="321614"/>
    <lineage>
        <taxon>Eukaryota</taxon>
        <taxon>Fungi</taxon>
        <taxon>Dikarya</taxon>
        <taxon>Ascomycota</taxon>
        <taxon>Pezizomycotina</taxon>
        <taxon>Dothideomycetes</taxon>
        <taxon>Pleosporomycetidae</taxon>
        <taxon>Pleosporales</taxon>
        <taxon>Pleosporineae</taxon>
        <taxon>Phaeosphaeriaceae</taxon>
        <taxon>Parastagonospora</taxon>
    </lineage>
</organism>
<gene>
    <name evidence="2" type="ORF">JI435_412410</name>
</gene>
<name>A0A7U2I1T2_PHANO</name>
<reference evidence="3" key="1">
    <citation type="journal article" date="2021" name="BMC Genomics">
        <title>Chromosome-level genome assembly and manually-curated proteome of model necrotroph Parastagonospora nodorum Sn15 reveals a genome-wide trove of candidate effector homologs, and redundancy of virulence-related functions within an accessory chromosome.</title>
        <authorList>
            <person name="Bertazzoni S."/>
            <person name="Jones D.A.B."/>
            <person name="Phan H.T."/>
            <person name="Tan K.-C."/>
            <person name="Hane J.K."/>
        </authorList>
    </citation>
    <scope>NUCLEOTIDE SEQUENCE [LARGE SCALE GENOMIC DNA]</scope>
    <source>
        <strain evidence="3">SN15 / ATCC MYA-4574 / FGSC 10173)</strain>
    </source>
</reference>
<accession>A0A7U2I1T2</accession>
<protein>
    <submittedName>
        <fullName evidence="2">Uncharacterized protein</fullName>
    </submittedName>
</protein>
<dbReference type="VEuPathDB" id="FungiDB:JI435_412410"/>
<sequence length="98" mass="10537">MEKRKDESQWTPTPAPSHPSRSAPSAVRLGIDVRMHVRSCRSPIACPAGRGGGVEISSLISCKCRSTTNPIPEAGNPKPAGLQRTRSARLGLYTFLQP</sequence>
<dbReference type="Proteomes" id="UP000663193">
    <property type="component" value="Chromosome 8"/>
</dbReference>
<evidence type="ECO:0000313" key="3">
    <source>
        <dbReference type="Proteomes" id="UP000663193"/>
    </source>
</evidence>
<dbReference type="AlphaFoldDB" id="A0A7U2I1T2"/>
<evidence type="ECO:0000313" key="2">
    <source>
        <dbReference type="EMBL" id="QRC98669.1"/>
    </source>
</evidence>
<proteinExistence type="predicted"/>